<feature type="compositionally biased region" description="Low complexity" evidence="3">
    <location>
        <begin position="317"/>
        <end position="339"/>
    </location>
</feature>
<feature type="compositionally biased region" description="Basic residues" evidence="3">
    <location>
        <begin position="1276"/>
        <end position="1303"/>
    </location>
</feature>
<feature type="region of interest" description="Disordered" evidence="3">
    <location>
        <begin position="689"/>
        <end position="781"/>
    </location>
</feature>
<feature type="compositionally biased region" description="Polar residues" evidence="3">
    <location>
        <begin position="1306"/>
        <end position="1315"/>
    </location>
</feature>
<feature type="compositionally biased region" description="Basic and acidic residues" evidence="3">
    <location>
        <begin position="724"/>
        <end position="742"/>
    </location>
</feature>
<gene>
    <name evidence="5" type="primary">LARP2</name>
    <name evidence="5" type="ORF">HDU87_000520</name>
</gene>
<comment type="caution">
    <text evidence="5">The sequence shown here is derived from an EMBL/GenBank/DDBJ whole genome shotgun (WGS) entry which is preliminary data.</text>
</comment>
<dbReference type="GO" id="GO:0048255">
    <property type="term" value="P:mRNA stabilization"/>
    <property type="evidence" value="ECO:0007669"/>
    <property type="project" value="InterPro"/>
</dbReference>
<feature type="compositionally biased region" description="Basic residues" evidence="3">
    <location>
        <begin position="1319"/>
        <end position="1335"/>
    </location>
</feature>
<dbReference type="SMART" id="SM00715">
    <property type="entry name" value="LA"/>
    <property type="match status" value="1"/>
</dbReference>
<proteinExistence type="predicted"/>
<dbReference type="SUPFAM" id="SSF46785">
    <property type="entry name" value="Winged helix' DNA-binding domain"/>
    <property type="match status" value="1"/>
</dbReference>
<feature type="compositionally biased region" description="Basic and acidic residues" evidence="3">
    <location>
        <begin position="115"/>
        <end position="128"/>
    </location>
</feature>
<organism evidence="5 6">
    <name type="scientific">Geranomyces variabilis</name>
    <dbReference type="NCBI Taxonomy" id="109894"/>
    <lineage>
        <taxon>Eukaryota</taxon>
        <taxon>Fungi</taxon>
        <taxon>Fungi incertae sedis</taxon>
        <taxon>Chytridiomycota</taxon>
        <taxon>Chytridiomycota incertae sedis</taxon>
        <taxon>Chytridiomycetes</taxon>
        <taxon>Spizellomycetales</taxon>
        <taxon>Powellomycetaceae</taxon>
        <taxon>Geranomyces</taxon>
    </lineage>
</organism>
<evidence type="ECO:0000256" key="1">
    <source>
        <dbReference type="ARBA" id="ARBA00022884"/>
    </source>
</evidence>
<evidence type="ECO:0000313" key="6">
    <source>
        <dbReference type="Proteomes" id="UP001212152"/>
    </source>
</evidence>
<feature type="region of interest" description="Disordered" evidence="3">
    <location>
        <begin position="24"/>
        <end position="282"/>
    </location>
</feature>
<feature type="compositionally biased region" description="Low complexity" evidence="3">
    <location>
        <begin position="433"/>
        <end position="450"/>
    </location>
</feature>
<evidence type="ECO:0000259" key="4">
    <source>
        <dbReference type="PROSITE" id="PS50961"/>
    </source>
</evidence>
<dbReference type="Gene3D" id="1.10.10.10">
    <property type="entry name" value="Winged helix-like DNA-binding domain superfamily/Winged helix DNA-binding domain"/>
    <property type="match status" value="1"/>
</dbReference>
<feature type="compositionally biased region" description="Polar residues" evidence="3">
    <location>
        <begin position="711"/>
        <end position="720"/>
    </location>
</feature>
<reference evidence="5" key="1">
    <citation type="submission" date="2020-05" db="EMBL/GenBank/DDBJ databases">
        <title>Phylogenomic resolution of chytrid fungi.</title>
        <authorList>
            <person name="Stajich J.E."/>
            <person name="Amses K."/>
            <person name="Simmons R."/>
            <person name="Seto K."/>
            <person name="Myers J."/>
            <person name="Bonds A."/>
            <person name="Quandt C.A."/>
            <person name="Barry K."/>
            <person name="Liu P."/>
            <person name="Grigoriev I."/>
            <person name="Longcore J.E."/>
            <person name="James T.Y."/>
        </authorList>
    </citation>
    <scope>NUCLEOTIDE SEQUENCE</scope>
    <source>
        <strain evidence="5">JEL0379</strain>
    </source>
</reference>
<dbReference type="Proteomes" id="UP001212152">
    <property type="component" value="Unassembled WGS sequence"/>
</dbReference>
<dbReference type="InterPro" id="IPR036388">
    <property type="entry name" value="WH-like_DNA-bd_sf"/>
</dbReference>
<feature type="compositionally biased region" description="Basic and acidic residues" evidence="3">
    <location>
        <begin position="255"/>
        <end position="272"/>
    </location>
</feature>
<dbReference type="Pfam" id="PF21071">
    <property type="entry name" value="LARP1_HEAT"/>
    <property type="match status" value="1"/>
</dbReference>
<keyword evidence="1 2" id="KW-0694">RNA-binding</keyword>
<feature type="compositionally biased region" description="Low complexity" evidence="3">
    <location>
        <begin position="200"/>
        <end position="223"/>
    </location>
</feature>
<feature type="region of interest" description="Disordered" evidence="3">
    <location>
        <begin position="809"/>
        <end position="835"/>
    </location>
</feature>
<dbReference type="GO" id="GO:1990904">
    <property type="term" value="C:ribonucleoprotein complex"/>
    <property type="evidence" value="ECO:0007669"/>
    <property type="project" value="UniProtKB-KW"/>
</dbReference>
<dbReference type="InterPro" id="IPR006607">
    <property type="entry name" value="DM15"/>
</dbReference>
<dbReference type="SMART" id="SM00684">
    <property type="entry name" value="DM15"/>
    <property type="match status" value="3"/>
</dbReference>
<dbReference type="GO" id="GO:0000339">
    <property type="term" value="F:RNA cap binding"/>
    <property type="evidence" value="ECO:0007669"/>
    <property type="project" value="InterPro"/>
</dbReference>
<feature type="compositionally biased region" description="Basic and acidic residues" evidence="3">
    <location>
        <begin position="371"/>
        <end position="409"/>
    </location>
</feature>
<feature type="compositionally biased region" description="Acidic residues" evidence="3">
    <location>
        <begin position="818"/>
        <end position="835"/>
    </location>
</feature>
<protein>
    <submittedName>
        <fullName evidence="5">Component of La ribonucleoprotein</fullName>
    </submittedName>
</protein>
<evidence type="ECO:0000313" key="5">
    <source>
        <dbReference type="EMBL" id="KAJ3169998.1"/>
    </source>
</evidence>
<dbReference type="PROSITE" id="PS50961">
    <property type="entry name" value="HTH_LA"/>
    <property type="match status" value="1"/>
</dbReference>
<feature type="domain" description="HTH La-type RNA-binding" evidence="4">
    <location>
        <begin position="554"/>
        <end position="656"/>
    </location>
</feature>
<sequence length="1422" mass="153583">MMASETTDVKPMAVEVLQTVAVEKQRSASAVESKSWAGLTHSTPSVESSENKANASPAAETTSAAAQPASQPADTHAKKAVAASAAADEQPADSVPEPKKVVVPAPPPAVNIWKVRAEEQQKHAEHTKKPAAAAAPSAPKPSHEQQQQPAPREQTRNRQAAKEKARKEQEEQDAAEGFVKVQSKKPAVKKERTRPVKNNAAAISTAPPAPSAAAATPKPITKASPPPSVPDASITKPGVEATIEKADAGVAAQPEDEKTAAAKPKDKKEKAPRGPVAAKIVQTAAHSENLLAKSSTPADAVTPAPLKTELWPTLGSAATTATATPSVPVASAAPAPSGGKKAGWAKLDVPINYPPPATFANRPAAKGKQAKRPEDKSKPATEAKEHKESKEQKEIKESKDVKDVKESSQPKEAGVVPPPSAKADASKPRPRPASHAASVTPAAVPSSQPRESPRRESNASAVSAVSHTSVTSLHGGASVDSAAAHRGGYNDQRNARRGGRGGRGKMAVPRSTRPFGYGNNTFQSGTGMNVHAAAQGPSPVVPRQNPYYGYSEPETDIETIKWWMRTQIEYYFSVENLCHDIFFRRQMNATNGGVPLGLVAGFNRVRSLINVAKNKAVTIDHIDPAVVESFSWTIQLVKVACDGSEVVEIFDEAGEHFVRRKGNWEFWLLPGDTASAPVVTAAQPSAEIPVGEAASTSNGVKIPTPPMSPADANQNQQQTPDAPGHPKEVSPAERAGRSPAKEGEEEDGVWKQATTRRRTSKVRGAYAGVVPTPMTSRSGSFKDVAEESLAASDSDEWTGVQMNGRHKFSNAGLHEEEQSVSEESEDSDEDSDDEDPDIVVVARHIPLSKTTATVLDGEEEEWADIDDEDVDGLLIVTQRKASGSDEDYETILITPGKGSAPGHQLATAAAAILTPQKPPTSSVATHHHHNLPPRKHATAPFDRTRAEEEINEIINEGLYYYEHDYLTPKKPKNKVQTLGGEEFRLLQNGLLSPARTSSDHSGDGGYFDIPDFDGKKGQKTPRTPRRYWEGATSASPPVGYLMNRLEAEAAAVAAAAAASSSSSSSAAAVAVPAQPAADKAAEGDEAILGTSFNEFPVFQHPSYELLKENGFIQHKYSKYRAKAIKERKRLGPGRSPEMNTLFRFWSHFLRDHFNDRLYKEFRAVALADSQEGYRYGLECLYRFYSYGLENRFRKDLFEDFVSLVQEEYVASHGTQLYGLEKFWAYLKWRKDKTKRPEVDWAVENNRVLADALKRFRTVEDFRRAAAKTTNGAQTAKKTHPNGNHHQHHHHHQQHQHQQQHHSHQQAVNGSASGQYNPHQHQHQTHPHHQHPHHNNHQQANGSANAAAVSTAAASSKPRDGRRNAGNKQSNANRNGHNSSNGSSSSNSSRTRQSAPSATPLPSSATEERGLFEMEMEFPPLGA</sequence>
<feature type="compositionally biased region" description="Basic residues" evidence="3">
    <location>
        <begin position="925"/>
        <end position="937"/>
    </location>
</feature>
<feature type="region of interest" description="Disordered" evidence="3">
    <location>
        <begin position="1267"/>
        <end position="1422"/>
    </location>
</feature>
<dbReference type="InterPro" id="IPR006630">
    <property type="entry name" value="La_HTH"/>
</dbReference>
<feature type="compositionally biased region" description="Low complexity" evidence="3">
    <location>
        <begin position="1336"/>
        <end position="1355"/>
    </location>
</feature>
<feature type="compositionally biased region" description="Polar residues" evidence="3">
    <location>
        <begin position="40"/>
        <end position="52"/>
    </location>
</feature>
<dbReference type="CDD" id="cd07323">
    <property type="entry name" value="LAM"/>
    <property type="match status" value="1"/>
</dbReference>
<feature type="region of interest" description="Disordered" evidence="3">
    <location>
        <begin position="917"/>
        <end position="937"/>
    </location>
</feature>
<dbReference type="PANTHER" id="PTHR24216:SF65">
    <property type="entry name" value="PAXILLIN-LIKE PROTEIN 1"/>
    <property type="match status" value="1"/>
</dbReference>
<feature type="compositionally biased region" description="Low complexity" evidence="3">
    <location>
        <begin position="458"/>
        <end position="472"/>
    </location>
</feature>
<evidence type="ECO:0000256" key="3">
    <source>
        <dbReference type="SAM" id="MobiDB-lite"/>
    </source>
</evidence>
<dbReference type="EMBL" id="JADGJQ010000102">
    <property type="protein sequence ID" value="KAJ3169998.1"/>
    <property type="molecule type" value="Genomic_DNA"/>
</dbReference>
<keyword evidence="5" id="KW-0687">Ribonucleoprotein</keyword>
<dbReference type="PANTHER" id="PTHR24216">
    <property type="entry name" value="PAXILLIN-RELATED"/>
    <property type="match status" value="1"/>
</dbReference>
<feature type="region of interest" description="Disordered" evidence="3">
    <location>
        <begin position="994"/>
        <end position="1031"/>
    </location>
</feature>
<dbReference type="InterPro" id="IPR036390">
    <property type="entry name" value="WH_DNA-bd_sf"/>
</dbReference>
<feature type="compositionally biased region" description="Basic and acidic residues" evidence="3">
    <location>
        <begin position="153"/>
        <end position="169"/>
    </location>
</feature>
<feature type="compositionally biased region" description="Low complexity" evidence="3">
    <location>
        <begin position="53"/>
        <end position="95"/>
    </location>
</feature>
<feature type="region of interest" description="Disordered" evidence="3">
    <location>
        <begin position="317"/>
        <end position="516"/>
    </location>
</feature>
<feature type="compositionally biased region" description="Low complexity" evidence="3">
    <location>
        <begin position="1369"/>
        <end position="1404"/>
    </location>
</feature>
<keyword evidence="6" id="KW-1185">Reference proteome</keyword>
<accession>A0AAD5XIP6</accession>
<evidence type="ECO:0000256" key="2">
    <source>
        <dbReference type="PROSITE-ProRule" id="PRU00332"/>
    </source>
</evidence>
<name>A0AAD5XIP6_9FUNG</name>
<dbReference type="Pfam" id="PF05383">
    <property type="entry name" value="La"/>
    <property type="match status" value="1"/>
</dbReference>